<dbReference type="EMBL" id="LT598467">
    <property type="protein sequence ID" value="SCU95389.1"/>
    <property type="molecule type" value="Genomic_DNA"/>
</dbReference>
<dbReference type="PANTHER" id="PTHR12161">
    <property type="entry name" value="IST1 FAMILY MEMBER"/>
    <property type="match status" value="1"/>
</dbReference>
<comment type="similarity">
    <text evidence="1">Belongs to the IST1 family.</text>
</comment>
<dbReference type="OrthoDB" id="29853at2759"/>
<evidence type="ECO:0000313" key="3">
    <source>
        <dbReference type="Proteomes" id="UP000191024"/>
    </source>
</evidence>
<dbReference type="PANTHER" id="PTHR12161:SF5">
    <property type="entry name" value="IST1 HOMOLOG"/>
    <property type="match status" value="1"/>
</dbReference>
<dbReference type="GO" id="GO:0015031">
    <property type="term" value="P:protein transport"/>
    <property type="evidence" value="ECO:0007669"/>
    <property type="project" value="InterPro"/>
</dbReference>
<proteinExistence type="inferred from homology"/>
<dbReference type="Pfam" id="PF03398">
    <property type="entry name" value="Ist1"/>
    <property type="match status" value="1"/>
</dbReference>
<dbReference type="InterPro" id="IPR005061">
    <property type="entry name" value="Ist1"/>
</dbReference>
<keyword evidence="3" id="KW-1185">Reference proteome</keyword>
<dbReference type="STRING" id="1230905.A0A1G4JWJ3"/>
<reference evidence="3" key="1">
    <citation type="submission" date="2016-03" db="EMBL/GenBank/DDBJ databases">
        <authorList>
            <person name="Devillers H."/>
        </authorList>
    </citation>
    <scope>NUCLEOTIDE SEQUENCE [LARGE SCALE GENOMIC DNA]</scope>
</reference>
<evidence type="ECO:0000313" key="2">
    <source>
        <dbReference type="EMBL" id="SCU95389.1"/>
    </source>
</evidence>
<evidence type="ECO:0000256" key="1">
    <source>
        <dbReference type="ARBA" id="ARBA00005536"/>
    </source>
</evidence>
<protein>
    <submittedName>
        <fullName evidence="2">LAMI_0F02278g1_1</fullName>
    </submittedName>
</protein>
<sequence>MANQIPLGIKLKTLLKMCIQRLRYTQEKQHALARVSRREVAKLLSEGKENKAHYRVEALINDDVHIELLEILELYCELLHTRIGLLNTVVNAEDLSKNHNEDGINEAVRALLYCVVEVSEIRELQQLKDLFALKFGLDFIKKISDEKEGVPEKILKKNALHAFPAKIWLFYILRKLHAPMMLITATLTTNPKIISKPQALRLTTNQKRVNQFWQLKVKKLSRRNIPLLSKNLAKIVRIRARA</sequence>
<dbReference type="AlphaFoldDB" id="A0A1G4JWJ3"/>
<dbReference type="InterPro" id="IPR042277">
    <property type="entry name" value="IST1-like"/>
</dbReference>
<name>A0A1G4JWJ3_9SACH</name>
<organism evidence="2 3">
    <name type="scientific">Lachancea mirantina</name>
    <dbReference type="NCBI Taxonomy" id="1230905"/>
    <lineage>
        <taxon>Eukaryota</taxon>
        <taxon>Fungi</taxon>
        <taxon>Dikarya</taxon>
        <taxon>Ascomycota</taxon>
        <taxon>Saccharomycotina</taxon>
        <taxon>Saccharomycetes</taxon>
        <taxon>Saccharomycetales</taxon>
        <taxon>Saccharomycetaceae</taxon>
        <taxon>Lachancea</taxon>
    </lineage>
</organism>
<dbReference type="Gene3D" id="1.20.1260.60">
    <property type="entry name" value="Vacuolar protein sorting-associated protein Ist1"/>
    <property type="match status" value="1"/>
</dbReference>
<dbReference type="FunFam" id="1.20.1260.60:FF:000002">
    <property type="entry name" value="Vacuolar protein sorting-associated protein IST1"/>
    <property type="match status" value="1"/>
</dbReference>
<accession>A0A1G4JWJ3</accession>
<gene>
    <name evidence="2" type="ORF">LAMI_0F02278G</name>
</gene>
<dbReference type="Proteomes" id="UP000191024">
    <property type="component" value="Chromosome F"/>
</dbReference>